<dbReference type="PROSITE" id="PS01305">
    <property type="entry name" value="MOAA_NIFB_PQQE"/>
    <property type="match status" value="1"/>
</dbReference>
<dbReference type="RefSeq" id="WP_151623332.1">
    <property type="nucleotide sequence ID" value="NZ_CP043028.1"/>
</dbReference>
<dbReference type="KEGG" id="pxv:FXF36_08395"/>
<dbReference type="GO" id="GO:0051539">
    <property type="term" value="F:4 iron, 4 sulfur cluster binding"/>
    <property type="evidence" value="ECO:0007669"/>
    <property type="project" value="UniProtKB-KW"/>
</dbReference>
<dbReference type="Gene3D" id="3.20.20.70">
    <property type="entry name" value="Aldolase class I"/>
    <property type="match status" value="1"/>
</dbReference>
<keyword evidence="4" id="KW-0479">Metal-binding</keyword>
<evidence type="ECO:0000256" key="4">
    <source>
        <dbReference type="ARBA" id="ARBA00022723"/>
    </source>
</evidence>
<keyword evidence="2" id="KW-0004">4Fe-4S</keyword>
<accession>A0A5P6VQA2</accession>
<evidence type="ECO:0000256" key="3">
    <source>
        <dbReference type="ARBA" id="ARBA00022691"/>
    </source>
</evidence>
<gene>
    <name evidence="8" type="ORF">FXF36_08395</name>
</gene>
<organism evidence="8 9">
    <name type="scientific">Pseudobutyrivibrio xylanivorans</name>
    <dbReference type="NCBI Taxonomy" id="185007"/>
    <lineage>
        <taxon>Bacteria</taxon>
        <taxon>Bacillati</taxon>
        <taxon>Bacillota</taxon>
        <taxon>Clostridia</taxon>
        <taxon>Lachnospirales</taxon>
        <taxon>Lachnospiraceae</taxon>
        <taxon>Pseudobutyrivibrio</taxon>
    </lineage>
</organism>
<dbReference type="NCBIfam" id="TIGR04085">
    <property type="entry name" value="rSAM_more_4Fe4S"/>
    <property type="match status" value="1"/>
</dbReference>
<dbReference type="AlphaFoldDB" id="A0A5P6VQA2"/>
<proteinExistence type="predicted"/>
<evidence type="ECO:0000256" key="2">
    <source>
        <dbReference type="ARBA" id="ARBA00022485"/>
    </source>
</evidence>
<keyword evidence="5" id="KW-0408">Iron</keyword>
<dbReference type="GO" id="GO:0046872">
    <property type="term" value="F:metal ion binding"/>
    <property type="evidence" value="ECO:0007669"/>
    <property type="project" value="UniProtKB-KW"/>
</dbReference>
<dbReference type="CDD" id="cd01335">
    <property type="entry name" value="Radical_SAM"/>
    <property type="match status" value="1"/>
</dbReference>
<dbReference type="InterPro" id="IPR058240">
    <property type="entry name" value="rSAM_sf"/>
</dbReference>
<evidence type="ECO:0000313" key="8">
    <source>
        <dbReference type="EMBL" id="QFJ54873.1"/>
    </source>
</evidence>
<dbReference type="Pfam" id="PF04055">
    <property type="entry name" value="Radical_SAM"/>
    <property type="match status" value="1"/>
</dbReference>
<name>A0A5P6VQA2_PSEXY</name>
<dbReference type="EMBL" id="CP043028">
    <property type="protein sequence ID" value="QFJ54873.1"/>
    <property type="molecule type" value="Genomic_DNA"/>
</dbReference>
<dbReference type="PANTHER" id="PTHR43787">
    <property type="entry name" value="FEMO COFACTOR BIOSYNTHESIS PROTEIN NIFB-RELATED"/>
    <property type="match status" value="1"/>
</dbReference>
<sequence>MKLSNYVIDQEVCDGNRILYNVASRRYYAYSKEEQDYIKELLKNINKENYTLKEAETIKSMYSKGIIIDDNIDELDVLEYEEKKCTCRDSILRLTVYLTNACNFRCTYCQQEHINKNIDDQTVNSVILYLIRESKKRRNININWFGGEPLLQYETIIKILKKVLPVAQENGCVIISSVVTNGYLLDEAKARELYELGVKTMQITVDGNKASHDSRRVLVNGQGTYDRVLSGVESASRNGIKVILRMNINKDNLNNQTQILEDIDPPLRKNIHISIANIFQENEKVSSFEIKMYAYSLGYKNCERYNNFYGCQSCGHNAVAINTDGKILFCTNCEGDDEVGYLKDDGRLIYKNRQLYEQRLDKSLIKNVECRKCKELPLCLGGCRYYNAFADDGTCRGKRADGMSLEEVAYLDYYYDTCNKREA</sequence>
<evidence type="ECO:0000256" key="6">
    <source>
        <dbReference type="ARBA" id="ARBA00023014"/>
    </source>
</evidence>
<comment type="cofactor">
    <cofactor evidence="1">
        <name>[4Fe-4S] cluster</name>
        <dbReference type="ChEBI" id="CHEBI:49883"/>
    </cofactor>
</comment>
<reference evidence="9" key="1">
    <citation type="submission" date="2019-08" db="EMBL/GenBank/DDBJ databases">
        <title>Complete Genome Sequence of the Polysaccharide-Degrading Rumen Bacterium Pseudobutyrivibrio xylanivorans MA3014.</title>
        <authorList>
            <person name="Palevich N."/>
            <person name="Maclean P.H."/>
            <person name="Kelly W.J."/>
            <person name="Leahy S.C."/>
            <person name="Rakonjac J."/>
            <person name="Attwood G.T."/>
        </authorList>
    </citation>
    <scope>NUCLEOTIDE SEQUENCE [LARGE SCALE GENOMIC DNA]</scope>
    <source>
        <strain evidence="9">MA3014</strain>
    </source>
</reference>
<keyword evidence="6" id="KW-0411">Iron-sulfur</keyword>
<dbReference type="SFLD" id="SFLDS00029">
    <property type="entry name" value="Radical_SAM"/>
    <property type="match status" value="1"/>
</dbReference>
<keyword evidence="3" id="KW-0949">S-adenosyl-L-methionine</keyword>
<dbReference type="PROSITE" id="PS51918">
    <property type="entry name" value="RADICAL_SAM"/>
    <property type="match status" value="1"/>
</dbReference>
<evidence type="ECO:0000313" key="9">
    <source>
        <dbReference type="Proteomes" id="UP000327030"/>
    </source>
</evidence>
<protein>
    <submittedName>
        <fullName evidence="8">Radical SAM protein</fullName>
    </submittedName>
</protein>
<dbReference type="PANTHER" id="PTHR43787:SF3">
    <property type="entry name" value="ARYLSULFATASE REGULATORY PROTEIN"/>
    <property type="match status" value="1"/>
</dbReference>
<dbReference type="GO" id="GO:0003824">
    <property type="term" value="F:catalytic activity"/>
    <property type="evidence" value="ECO:0007669"/>
    <property type="project" value="InterPro"/>
</dbReference>
<evidence type="ECO:0000259" key="7">
    <source>
        <dbReference type="PROSITE" id="PS51918"/>
    </source>
</evidence>
<dbReference type="InterPro" id="IPR013785">
    <property type="entry name" value="Aldolase_TIM"/>
</dbReference>
<dbReference type="Proteomes" id="UP000327030">
    <property type="component" value="Chromosome 1"/>
</dbReference>
<evidence type="ECO:0000256" key="1">
    <source>
        <dbReference type="ARBA" id="ARBA00001966"/>
    </source>
</evidence>
<evidence type="ECO:0000256" key="5">
    <source>
        <dbReference type="ARBA" id="ARBA00023004"/>
    </source>
</evidence>
<dbReference type="SFLD" id="SFLDG01067">
    <property type="entry name" value="SPASM/twitch_domain_containing"/>
    <property type="match status" value="1"/>
</dbReference>
<dbReference type="UniPathway" id="UPA00782"/>
<dbReference type="OrthoDB" id="9808591at2"/>
<dbReference type="InterPro" id="IPR000385">
    <property type="entry name" value="MoaA_NifB_PqqE_Fe-S-bd_CS"/>
</dbReference>
<dbReference type="SUPFAM" id="SSF102114">
    <property type="entry name" value="Radical SAM enzymes"/>
    <property type="match status" value="1"/>
</dbReference>
<dbReference type="InterPro" id="IPR023885">
    <property type="entry name" value="4Fe4S-binding_SPASM_dom"/>
</dbReference>
<dbReference type="InterPro" id="IPR007197">
    <property type="entry name" value="rSAM"/>
</dbReference>
<feature type="domain" description="Radical SAM core" evidence="7">
    <location>
        <begin position="88"/>
        <end position="312"/>
    </location>
</feature>